<evidence type="ECO:0000259" key="1">
    <source>
        <dbReference type="Pfam" id="PF18276"/>
    </source>
</evidence>
<reference evidence="3" key="1">
    <citation type="journal article" date="2019" name="Int. J. Syst. Evol. Microbiol.">
        <title>The Global Catalogue of Microorganisms (GCM) 10K type strain sequencing project: providing services to taxonomists for standard genome sequencing and annotation.</title>
        <authorList>
            <consortium name="The Broad Institute Genomics Platform"/>
            <consortium name="The Broad Institute Genome Sequencing Center for Infectious Disease"/>
            <person name="Wu L."/>
            <person name="Ma J."/>
        </authorList>
    </citation>
    <scope>NUCLEOTIDE SEQUENCE [LARGE SCALE GENOMIC DNA]</scope>
    <source>
        <strain evidence="3">JCM 17656</strain>
    </source>
</reference>
<comment type="caution">
    <text evidence="2">The sequence shown here is derived from an EMBL/GenBank/DDBJ whole genome shotgun (WGS) entry which is preliminary data.</text>
</comment>
<keyword evidence="3" id="KW-1185">Reference proteome</keyword>
<name>A0ABP6VZP8_9ACTN</name>
<dbReference type="InterPro" id="IPR040840">
    <property type="entry name" value="TcA_TcB_BD"/>
</dbReference>
<organism evidence="2 3">
    <name type="scientific">Streptomyces osmaniensis</name>
    <dbReference type="NCBI Taxonomy" id="593134"/>
    <lineage>
        <taxon>Bacteria</taxon>
        <taxon>Bacillati</taxon>
        <taxon>Actinomycetota</taxon>
        <taxon>Actinomycetes</taxon>
        <taxon>Kitasatosporales</taxon>
        <taxon>Streptomycetaceae</taxon>
        <taxon>Streptomyces</taxon>
    </lineage>
</organism>
<feature type="domain" description="Tc toxin complex TcA C-terminal TcB-binding" evidence="1">
    <location>
        <begin position="5"/>
        <end position="71"/>
    </location>
</feature>
<sequence>MDGLAATQSIVTSGGIEDFGLFDCQSDADERYRFGEGFGAISRWRLELTADFRQFDYASITDVVVHLRYTARDGGRRLTEAVRSAQRADLAALMKTADGRGGFARAFNLRQELADWHRLTAATGDHEIALRIADRFPFVFRAGSLTIGEAGVCMKATDRLTGGQADEFRKAAFDGTALTGLSGWLRRPDVLQTVVAMPEAGWDPANVKTLALSQVDPAMLPTIDDIWLLCQHTFAMKRQGR</sequence>
<protein>
    <recommendedName>
        <fullName evidence="1">Tc toxin complex TcA C-terminal TcB-binding domain-containing protein</fullName>
    </recommendedName>
</protein>
<evidence type="ECO:0000313" key="2">
    <source>
        <dbReference type="EMBL" id="GAA3544038.1"/>
    </source>
</evidence>
<dbReference type="EMBL" id="BAABCE010000005">
    <property type="protein sequence ID" value="GAA3544038.1"/>
    <property type="molecule type" value="Genomic_DNA"/>
</dbReference>
<proteinExistence type="predicted"/>
<evidence type="ECO:0000313" key="3">
    <source>
        <dbReference type="Proteomes" id="UP001500707"/>
    </source>
</evidence>
<dbReference type="Pfam" id="PF18276">
    <property type="entry name" value="TcA_TcB_BD"/>
    <property type="match status" value="1"/>
</dbReference>
<dbReference type="Proteomes" id="UP001500707">
    <property type="component" value="Unassembled WGS sequence"/>
</dbReference>
<gene>
    <name evidence="2" type="ORF">GCM10022295_27410</name>
</gene>
<accession>A0ABP6VZP8</accession>